<feature type="compositionally biased region" description="Low complexity" evidence="3">
    <location>
        <begin position="66"/>
        <end position="91"/>
    </location>
</feature>
<dbReference type="AlphaFoldDB" id="A0AAV5D7T4"/>
<dbReference type="InterPro" id="IPR055378">
    <property type="entry name" value="GH3_C"/>
</dbReference>
<comment type="caution">
    <text evidence="6">The sequence shown here is derived from an EMBL/GenBank/DDBJ whole genome shotgun (WGS) entry which is preliminary data.</text>
</comment>
<comment type="similarity">
    <text evidence="1">Belongs to the IAA-amido conjugating enzyme family.</text>
</comment>
<name>A0AAV5D7T4_ELECO</name>
<feature type="region of interest" description="Disordered" evidence="3">
    <location>
        <begin position="57"/>
        <end position="110"/>
    </location>
</feature>
<feature type="domain" description="GH3 middle" evidence="4">
    <location>
        <begin position="363"/>
        <end position="444"/>
    </location>
</feature>
<protein>
    <submittedName>
        <fullName evidence="6">Uncharacterized protein</fullName>
    </submittedName>
</protein>
<accession>A0AAV5D7T4</accession>
<gene>
    <name evidence="6" type="primary">ga24199</name>
    <name evidence="6" type="ORF">PR202_ga24199</name>
</gene>
<dbReference type="Pfam" id="PF23572">
    <property type="entry name" value="GH3_C"/>
    <property type="match status" value="1"/>
</dbReference>
<dbReference type="PANTHER" id="PTHR31901">
    <property type="entry name" value="GH3 DOMAIN-CONTAINING PROTEIN"/>
    <property type="match status" value="1"/>
</dbReference>
<reference evidence="6" key="2">
    <citation type="submission" date="2021-12" db="EMBL/GenBank/DDBJ databases">
        <title>Resequencing data analysis of finger millet.</title>
        <authorList>
            <person name="Hatakeyama M."/>
            <person name="Aluri S."/>
            <person name="Balachadran M.T."/>
            <person name="Sivarajan S.R."/>
            <person name="Poveda L."/>
            <person name="Shimizu-Inatsugi R."/>
            <person name="Schlapbach R."/>
            <person name="Sreeman S.M."/>
            <person name="Shimizu K.K."/>
        </authorList>
    </citation>
    <scope>NUCLEOTIDE SEQUENCE</scope>
</reference>
<feature type="domain" description="GH3 C-terminal" evidence="5">
    <location>
        <begin position="460"/>
        <end position="573"/>
    </location>
</feature>
<dbReference type="EMBL" id="BQKI01000012">
    <property type="protein sequence ID" value="GJN06470.1"/>
    <property type="molecule type" value="Genomic_DNA"/>
</dbReference>
<dbReference type="GO" id="GO:0016881">
    <property type="term" value="F:acid-amino acid ligase activity"/>
    <property type="evidence" value="ECO:0007669"/>
    <property type="project" value="TreeGrafter"/>
</dbReference>
<evidence type="ECO:0000259" key="4">
    <source>
        <dbReference type="Pfam" id="PF23571"/>
    </source>
</evidence>
<organism evidence="6 7">
    <name type="scientific">Eleusine coracana subsp. coracana</name>
    <dbReference type="NCBI Taxonomy" id="191504"/>
    <lineage>
        <taxon>Eukaryota</taxon>
        <taxon>Viridiplantae</taxon>
        <taxon>Streptophyta</taxon>
        <taxon>Embryophyta</taxon>
        <taxon>Tracheophyta</taxon>
        <taxon>Spermatophyta</taxon>
        <taxon>Magnoliopsida</taxon>
        <taxon>Liliopsida</taxon>
        <taxon>Poales</taxon>
        <taxon>Poaceae</taxon>
        <taxon>PACMAD clade</taxon>
        <taxon>Chloridoideae</taxon>
        <taxon>Cynodonteae</taxon>
        <taxon>Eleusininae</taxon>
        <taxon>Eleusine</taxon>
    </lineage>
</organism>
<dbReference type="GO" id="GO:0005737">
    <property type="term" value="C:cytoplasm"/>
    <property type="evidence" value="ECO:0007669"/>
    <property type="project" value="TreeGrafter"/>
</dbReference>
<dbReference type="PANTHER" id="PTHR31901:SF42">
    <property type="entry name" value="INDOLE-3-ACETIC ACID-AMIDO SYNTHETASE GH3.6"/>
    <property type="match status" value="1"/>
</dbReference>
<evidence type="ECO:0000259" key="5">
    <source>
        <dbReference type="Pfam" id="PF23572"/>
    </source>
</evidence>
<dbReference type="Pfam" id="PF03321">
    <property type="entry name" value="GH3"/>
    <property type="match status" value="2"/>
</dbReference>
<evidence type="ECO:0000313" key="7">
    <source>
        <dbReference type="Proteomes" id="UP001054889"/>
    </source>
</evidence>
<evidence type="ECO:0000256" key="2">
    <source>
        <dbReference type="ARBA" id="ARBA00022598"/>
    </source>
</evidence>
<dbReference type="Proteomes" id="UP001054889">
    <property type="component" value="Unassembled WGS sequence"/>
</dbReference>
<dbReference type="Pfam" id="PF23571">
    <property type="entry name" value="GH3_M"/>
    <property type="match status" value="1"/>
</dbReference>
<dbReference type="InterPro" id="IPR004993">
    <property type="entry name" value="GH3"/>
</dbReference>
<sequence length="596" mass="65260">MVLAEKNSKFSGEETIAEFEHLTRDAAAVQREVLRRILSENAAAEYLRHVGLAGAPTRTASGPACRSSRTRTSSLTLRASSTATPPLSSPSSPSPPSPSGSVNRSGTTQGRRKYLPFNHDLFMLGVRVYQTSFAFRNKAFPVEDGKSLQFIYASSQSTTSGGLTATTVTTNLYRTAAFKPMMRAIQSQCCSPDAVIFGPDHGESLYCHLLCGLLFSGEVRTVFAMFAHSLVLAFQTLELLWEDLCHDIRHGVLSPTRVATPDVRDAMAALLLLMSPVNNPELADEVARTCAGLKSNNWYGVIPALFPNAKYVHSIVTGSMEHYVKKLRHYGGDLPLVAMDYGASEGMVAPNVDPELPPESATFTVHPAIAYFEFIPLSHSSDRKTAGVDLSCAEPEPIAMTDVIVGEEYEVVVTTAGLYRYRLGDVVKVTGFYNSAPQIKFVCRRNLMLSINIDKNSELDLQLAVNGAANILAAENLEVTDYTSHADVSSNPGHYIVFWEINGDANDNVLQRCCDELDRGFVDPGYVGSRKVNAIGPLELQVLKRDAFQKVLRYYHSLGAPVNQFKLPRCVARSNSNVLQILFSNVDKVFFSTAYD</sequence>
<evidence type="ECO:0000256" key="1">
    <source>
        <dbReference type="ARBA" id="ARBA00008068"/>
    </source>
</evidence>
<proteinExistence type="inferred from homology"/>
<evidence type="ECO:0000313" key="6">
    <source>
        <dbReference type="EMBL" id="GJN06470.1"/>
    </source>
</evidence>
<dbReference type="InterPro" id="IPR055377">
    <property type="entry name" value="GH3_M"/>
</dbReference>
<keyword evidence="7" id="KW-1185">Reference proteome</keyword>
<evidence type="ECO:0000256" key="3">
    <source>
        <dbReference type="SAM" id="MobiDB-lite"/>
    </source>
</evidence>
<keyword evidence="2" id="KW-0436">Ligase</keyword>
<reference evidence="6" key="1">
    <citation type="journal article" date="2018" name="DNA Res.">
        <title>Multiple hybrid de novo genome assembly of finger millet, an orphan allotetraploid crop.</title>
        <authorList>
            <person name="Hatakeyama M."/>
            <person name="Aluri S."/>
            <person name="Balachadran M.T."/>
            <person name="Sivarajan S.R."/>
            <person name="Patrignani A."/>
            <person name="Gruter S."/>
            <person name="Poveda L."/>
            <person name="Shimizu-Inatsugi R."/>
            <person name="Baeten J."/>
            <person name="Francoijs K.J."/>
            <person name="Nataraja K.N."/>
            <person name="Reddy Y.A.N."/>
            <person name="Phadnis S."/>
            <person name="Ravikumar R.L."/>
            <person name="Schlapbach R."/>
            <person name="Sreeman S.M."/>
            <person name="Shimizu K.K."/>
        </authorList>
    </citation>
    <scope>NUCLEOTIDE SEQUENCE</scope>
</reference>